<reference evidence="3 4" key="1">
    <citation type="submission" date="2024-02" db="EMBL/GenBank/DDBJ databases">
        <authorList>
            <person name="Daric V."/>
            <person name="Darras S."/>
        </authorList>
    </citation>
    <scope>NUCLEOTIDE SEQUENCE [LARGE SCALE GENOMIC DNA]</scope>
</reference>
<evidence type="ECO:0000256" key="1">
    <source>
        <dbReference type="SAM" id="SignalP"/>
    </source>
</evidence>
<feature type="domain" description="DUF7495" evidence="2">
    <location>
        <begin position="821"/>
        <end position="927"/>
    </location>
</feature>
<dbReference type="InterPro" id="IPR055918">
    <property type="entry name" value="DUF7495"/>
</dbReference>
<sequence length="934" mass="104206">MILAGRFVRCLGVIVLLMSMARSDAADVSTCYQILQVSNHGGILIGDDISEAICFVQANCVLITSITVIRSPGLPDATWEITYGGCMPAAQCGELDCKALLSKSLQYTPFEVEIKNCTSSCCQEDLCNENNLDNEEEEITDWEDGNVNENQTMVPENIEEMTKAGQNVTEAHTIAPITAAEEIIPPDSSAPFCYQRTRIVDSNGIALIKEKERPCFPGWSCYMGIADLESVSGVNVGQLLYDGCISPLACQSNDCDVILGGRGLGFNNGMRAVNCSITCCQGDLCNIDDDDEEDEDEEITDDAAVRHYMLDDATMTYDTARQHCIDRGRDLCSKSDICVNDEPILIGIQNGDQWTPVRDGYNDWVEVGNDNFPNRRGRVCYRHNEHYSAPPWGITAGICPPWNTQKTCDLKGHVFCCRSASLSTINTEITTTVIPTTITSNGAVQHFILDDATMTYDTARQYCINNGADLCLKSDICVNDEPVIIGIQDGDQWTPVRDGYNDWVEVGKDNHRNGRGRVCYRHNEHYSSPPWGTTSGTCPPWNTQKTCDLKGHVFCCRTTAHSTHKIEKQNNDNGKDNAIIQHYTLEDATMTYDTARQYCINNGRDLCLKSDICVNNEPIIIGIQNGDQWTPVRDGYNDWVEVGNDNFPNKKGRVCYRHNEHYSAPPWGITAGVCPPWNTQKTCDLKGHVFCCRGGSVHHYFLDDATMTYDTARQHCIDNQADLCLKSDICINNEPILIGIQDGDQWTPVRDGYNDWVEIGNDNFPNQKGRVCYRHNEHYSAPSWGITAGSCPPWNTQKTCDLKSHVFCCRVPVIQHYTLDDATMTYDTARQHCIDNEADLCLKSDICVNNEPILIGIQNGDRWTPVRDGYNDWVEVGNDNNPNGRGRVCYRHNEHYSAPPWGITAGSCPPWNTQKTCDLKGHVFCCRSISSGKK</sequence>
<feature type="signal peptide" evidence="1">
    <location>
        <begin position="1"/>
        <end position="25"/>
    </location>
</feature>
<keyword evidence="1" id="KW-0732">Signal</keyword>
<feature type="chain" id="PRO_5046179793" description="DUF7495 domain-containing protein" evidence="1">
    <location>
        <begin position="26"/>
        <end position="934"/>
    </location>
</feature>
<evidence type="ECO:0000313" key="4">
    <source>
        <dbReference type="Proteomes" id="UP001642483"/>
    </source>
</evidence>
<organism evidence="3 4">
    <name type="scientific">Clavelina lepadiformis</name>
    <name type="common">Light-bulb sea squirt</name>
    <name type="synonym">Ascidia lepadiformis</name>
    <dbReference type="NCBI Taxonomy" id="159417"/>
    <lineage>
        <taxon>Eukaryota</taxon>
        <taxon>Metazoa</taxon>
        <taxon>Chordata</taxon>
        <taxon>Tunicata</taxon>
        <taxon>Ascidiacea</taxon>
        <taxon>Aplousobranchia</taxon>
        <taxon>Clavelinidae</taxon>
        <taxon>Clavelina</taxon>
    </lineage>
</organism>
<dbReference type="EMBL" id="CAWYQH010000002">
    <property type="protein sequence ID" value="CAK8673613.1"/>
    <property type="molecule type" value="Genomic_DNA"/>
</dbReference>
<feature type="domain" description="DUF7495" evidence="2">
    <location>
        <begin position="452"/>
        <end position="557"/>
    </location>
</feature>
<feature type="domain" description="DUF7495" evidence="2">
    <location>
        <begin position="313"/>
        <end position="418"/>
    </location>
</feature>
<protein>
    <recommendedName>
        <fullName evidence="2">DUF7495 domain-containing protein</fullName>
    </recommendedName>
</protein>
<keyword evidence="4" id="KW-1185">Reference proteome</keyword>
<dbReference type="Proteomes" id="UP001642483">
    <property type="component" value="Unassembled WGS sequence"/>
</dbReference>
<dbReference type="Pfam" id="PF24325">
    <property type="entry name" value="DUF7495"/>
    <property type="match status" value="5"/>
</dbReference>
<accession>A0ABP0F1L6</accession>
<evidence type="ECO:0000259" key="2">
    <source>
        <dbReference type="Pfam" id="PF24325"/>
    </source>
</evidence>
<feature type="domain" description="DUF7495" evidence="2">
    <location>
        <begin position="705"/>
        <end position="810"/>
    </location>
</feature>
<feature type="domain" description="DUF7495" evidence="2">
    <location>
        <begin position="587"/>
        <end position="693"/>
    </location>
</feature>
<comment type="caution">
    <text evidence="3">The sequence shown here is derived from an EMBL/GenBank/DDBJ whole genome shotgun (WGS) entry which is preliminary data.</text>
</comment>
<gene>
    <name evidence="3" type="ORF">CVLEPA_LOCUS3384</name>
</gene>
<evidence type="ECO:0000313" key="3">
    <source>
        <dbReference type="EMBL" id="CAK8673613.1"/>
    </source>
</evidence>
<proteinExistence type="predicted"/>
<name>A0ABP0F1L6_CLALP</name>